<reference evidence="1 2" key="1">
    <citation type="journal article" date="2019" name="Int. J. Syst. Evol. Microbiol.">
        <title>The Global Catalogue of Microorganisms (GCM) 10K type strain sequencing project: providing services to taxonomists for standard genome sequencing and annotation.</title>
        <authorList>
            <consortium name="The Broad Institute Genomics Platform"/>
            <consortium name="The Broad Institute Genome Sequencing Center for Infectious Disease"/>
            <person name="Wu L."/>
            <person name="Ma J."/>
        </authorList>
    </citation>
    <scope>NUCLEOTIDE SEQUENCE [LARGE SCALE GENOMIC DNA]</scope>
    <source>
        <strain evidence="1 2">DT85</strain>
    </source>
</reference>
<dbReference type="PROSITE" id="PS51257">
    <property type="entry name" value="PROKAR_LIPOPROTEIN"/>
    <property type="match status" value="1"/>
</dbReference>
<dbReference type="EMBL" id="JBHTAP010000001">
    <property type="protein sequence ID" value="MFC7234379.1"/>
    <property type="molecule type" value="Genomic_DNA"/>
</dbReference>
<comment type="caution">
    <text evidence="1">The sequence shown here is derived from an EMBL/GenBank/DDBJ whole genome shotgun (WGS) entry which is preliminary data.</text>
</comment>
<dbReference type="GeneID" id="79266047"/>
<dbReference type="InterPro" id="IPR006311">
    <property type="entry name" value="TAT_signal"/>
</dbReference>
<accession>A0ABD5ZLI8</accession>
<sequence length="309" mass="35168">MSRWSRRRLLTAAGIGTAGALAGCVSLLETRGRSLSMEPVDSAAIARRATMELDRREKRIFLDALENGTTTVTYDNPPFPPLRTLRPVEHEGRYYGIAYTITETRDALGVTVRIDYDPRRTDGPTVAYDDLPARDRALLDSLVLPRPKRRIDGWDMGTVDVYRIDEVEGSVLTPESRYDYVTHDGETYRIRVETYPATIADYRYTVHEVAGDRTAFVRRTRDRYQFRLDGLSPAERPIVEAAIRGGYVRGRDPDERAAYRSLSERFREHDAVVGSSTDPGIAYGEYLVRYGERVYWAEMEFYDTATPTA</sequence>
<evidence type="ECO:0000313" key="1">
    <source>
        <dbReference type="EMBL" id="MFC7234379.1"/>
    </source>
</evidence>
<organism evidence="1 2">
    <name type="scientific">Halosegnis marinus</name>
    <dbReference type="NCBI Taxonomy" id="3034023"/>
    <lineage>
        <taxon>Archaea</taxon>
        <taxon>Methanobacteriati</taxon>
        <taxon>Methanobacteriota</taxon>
        <taxon>Stenosarchaea group</taxon>
        <taxon>Halobacteria</taxon>
        <taxon>Halobacteriales</taxon>
        <taxon>Natronomonadaceae</taxon>
        <taxon>Halosegnis</taxon>
    </lineage>
</organism>
<dbReference type="AlphaFoldDB" id="A0ABD5ZLI8"/>
<evidence type="ECO:0000313" key="2">
    <source>
        <dbReference type="Proteomes" id="UP001596398"/>
    </source>
</evidence>
<proteinExistence type="predicted"/>
<dbReference type="RefSeq" id="WP_276235381.1">
    <property type="nucleotide sequence ID" value="NZ_CP119802.1"/>
</dbReference>
<name>A0ABD5ZLI8_9EURY</name>
<keyword evidence="2" id="KW-1185">Reference proteome</keyword>
<dbReference type="Proteomes" id="UP001596398">
    <property type="component" value="Unassembled WGS sequence"/>
</dbReference>
<dbReference type="PROSITE" id="PS51318">
    <property type="entry name" value="TAT"/>
    <property type="match status" value="1"/>
</dbReference>
<protein>
    <submittedName>
        <fullName evidence="1">Uncharacterized protein</fullName>
    </submittedName>
</protein>
<gene>
    <name evidence="1" type="ORF">ACFQJ4_03515</name>
</gene>